<dbReference type="KEGG" id="pbn:PADG_12480"/>
<organism evidence="1 2">
    <name type="scientific">Paracoccidioides brasiliensis (strain Pb18)</name>
    <dbReference type="NCBI Taxonomy" id="502780"/>
    <lineage>
        <taxon>Eukaryota</taxon>
        <taxon>Fungi</taxon>
        <taxon>Dikarya</taxon>
        <taxon>Ascomycota</taxon>
        <taxon>Pezizomycotina</taxon>
        <taxon>Eurotiomycetes</taxon>
        <taxon>Eurotiomycetidae</taxon>
        <taxon>Onygenales</taxon>
        <taxon>Ajellomycetaceae</taxon>
        <taxon>Paracoccidioides</taxon>
    </lineage>
</organism>
<dbReference type="EMBL" id="KN275975">
    <property type="protein sequence ID" value="KGM91426.1"/>
    <property type="molecule type" value="Genomic_DNA"/>
</dbReference>
<sequence length="86" mass="9267">MEPPSSPTSADSSKSRNVVSIHLNLCDLMASNLLAAHETEAQKSHAEALAAANMLNQIEEDLNIMKTKNLSRALILEAAVKILVKN</sequence>
<dbReference type="AlphaFoldDB" id="A0A0A0HTU9"/>
<dbReference type="GeneID" id="22588377"/>
<gene>
    <name evidence="1" type="ORF">PADG_12480</name>
</gene>
<evidence type="ECO:0000313" key="2">
    <source>
        <dbReference type="Proteomes" id="UP000001628"/>
    </source>
</evidence>
<dbReference type="eggNOG" id="KOG1075">
    <property type="taxonomic scope" value="Eukaryota"/>
</dbReference>
<proteinExistence type="predicted"/>
<protein>
    <submittedName>
        <fullName evidence="1">Uncharacterized protein</fullName>
    </submittedName>
</protein>
<dbReference type="HOGENOM" id="CLU_174973_0_0_1"/>
<keyword evidence="2" id="KW-1185">Reference proteome</keyword>
<reference evidence="1 2" key="1">
    <citation type="journal article" date="2011" name="PLoS Genet.">
        <title>Comparative genomic analysis of human fungal pathogens causing paracoccidioidomycosis.</title>
        <authorList>
            <person name="Desjardins C.A."/>
            <person name="Champion M.D."/>
            <person name="Holder J.W."/>
            <person name="Muszewska A."/>
            <person name="Goldberg J."/>
            <person name="Bailao A.M."/>
            <person name="Brigido M.M."/>
            <person name="Ferreira M.E."/>
            <person name="Garcia A.M."/>
            <person name="Grynberg M."/>
            <person name="Gujja S."/>
            <person name="Heiman D.I."/>
            <person name="Henn M.R."/>
            <person name="Kodira C.D."/>
            <person name="Leon-Narvaez H."/>
            <person name="Longo L.V."/>
            <person name="Ma L.J."/>
            <person name="Malavazi I."/>
            <person name="Matsuo A.L."/>
            <person name="Morais F.V."/>
            <person name="Pereira M."/>
            <person name="Rodriguez-Brito S."/>
            <person name="Sakthikumar S."/>
            <person name="Salem-Izacc S.M."/>
            <person name="Sykes S.M."/>
            <person name="Teixeira M.M."/>
            <person name="Vallejo M.C."/>
            <person name="Walter M.E."/>
            <person name="Yandava C."/>
            <person name="Young S."/>
            <person name="Zeng Q."/>
            <person name="Zucker J."/>
            <person name="Felipe M.S."/>
            <person name="Goldman G.H."/>
            <person name="Haas B.J."/>
            <person name="McEwen J.G."/>
            <person name="Nino-Vega G."/>
            <person name="Puccia R."/>
            <person name="San-Blas G."/>
            <person name="Soares C.M."/>
            <person name="Birren B.W."/>
            <person name="Cuomo C.A."/>
        </authorList>
    </citation>
    <scope>NUCLEOTIDE SEQUENCE [LARGE SCALE GENOMIC DNA]</scope>
    <source>
        <strain evidence="1 2">Pb18</strain>
    </source>
</reference>
<dbReference type="Proteomes" id="UP000001628">
    <property type="component" value="Unassembled WGS sequence"/>
</dbReference>
<dbReference type="InParanoid" id="A0A0A0HTU9"/>
<evidence type="ECO:0000313" key="1">
    <source>
        <dbReference type="EMBL" id="KGM91426.1"/>
    </source>
</evidence>
<dbReference type="VEuPathDB" id="FungiDB:PADG_12480"/>
<name>A0A0A0HTU9_PARBD</name>
<dbReference type="RefSeq" id="XP_010763854.1">
    <property type="nucleotide sequence ID" value="XM_010765552.1"/>
</dbReference>
<accession>A0A0A0HTU9</accession>